<dbReference type="PANTHER" id="PTHR38489">
    <property type="entry name" value="HISTONE CHAPERONE DOMAIN-CONTAINING PROTEIN"/>
    <property type="match status" value="1"/>
</dbReference>
<feature type="region of interest" description="Disordered" evidence="1">
    <location>
        <begin position="188"/>
        <end position="234"/>
    </location>
</feature>
<name>W9XVJ2_9EURO</name>
<evidence type="ECO:0000256" key="1">
    <source>
        <dbReference type="SAM" id="MobiDB-lite"/>
    </source>
</evidence>
<dbReference type="EMBL" id="AMGY01000004">
    <property type="protein sequence ID" value="EXJ84258.1"/>
    <property type="molecule type" value="Genomic_DNA"/>
</dbReference>
<feature type="compositionally biased region" description="Basic and acidic residues" evidence="1">
    <location>
        <begin position="191"/>
        <end position="200"/>
    </location>
</feature>
<proteinExistence type="predicted"/>
<feature type="compositionally biased region" description="Basic residues" evidence="1">
    <location>
        <begin position="60"/>
        <end position="69"/>
    </location>
</feature>
<dbReference type="OrthoDB" id="1112980at2759"/>
<feature type="compositionally biased region" description="Acidic residues" evidence="1">
    <location>
        <begin position="208"/>
        <end position="223"/>
    </location>
</feature>
<dbReference type="STRING" id="1182542.W9XVJ2"/>
<dbReference type="GO" id="GO:0000492">
    <property type="term" value="P:box C/D snoRNP assembly"/>
    <property type="evidence" value="ECO:0007669"/>
    <property type="project" value="InterPro"/>
</dbReference>
<feature type="region of interest" description="Disordered" evidence="1">
    <location>
        <begin position="1"/>
        <end position="141"/>
    </location>
</feature>
<gene>
    <name evidence="2" type="ORF">A1O3_04925</name>
</gene>
<dbReference type="Proteomes" id="UP000019478">
    <property type="component" value="Unassembled WGS sequence"/>
</dbReference>
<evidence type="ECO:0000313" key="3">
    <source>
        <dbReference type="Proteomes" id="UP000019478"/>
    </source>
</evidence>
<dbReference type="eggNOG" id="ENOG502SBR7">
    <property type="taxonomic scope" value="Eukaryota"/>
</dbReference>
<accession>W9XVJ2</accession>
<dbReference type="Pfam" id="PF15370">
    <property type="entry name" value="NOPCHAP1"/>
    <property type="match status" value="1"/>
</dbReference>
<reference evidence="2 3" key="1">
    <citation type="submission" date="2013-03" db="EMBL/GenBank/DDBJ databases">
        <title>The Genome Sequence of Capronia epimyces CBS 606.96.</title>
        <authorList>
            <consortium name="The Broad Institute Genomics Platform"/>
            <person name="Cuomo C."/>
            <person name="de Hoog S."/>
            <person name="Gorbushina A."/>
            <person name="Walker B."/>
            <person name="Young S.K."/>
            <person name="Zeng Q."/>
            <person name="Gargeya S."/>
            <person name="Fitzgerald M."/>
            <person name="Haas B."/>
            <person name="Abouelleil A."/>
            <person name="Allen A.W."/>
            <person name="Alvarado L."/>
            <person name="Arachchi H.M."/>
            <person name="Berlin A.M."/>
            <person name="Chapman S.B."/>
            <person name="Gainer-Dewar J."/>
            <person name="Goldberg J."/>
            <person name="Griggs A."/>
            <person name="Gujja S."/>
            <person name="Hansen M."/>
            <person name="Howarth C."/>
            <person name="Imamovic A."/>
            <person name="Ireland A."/>
            <person name="Larimer J."/>
            <person name="McCowan C."/>
            <person name="Murphy C."/>
            <person name="Pearson M."/>
            <person name="Poon T.W."/>
            <person name="Priest M."/>
            <person name="Roberts A."/>
            <person name="Saif S."/>
            <person name="Shea T."/>
            <person name="Sisk P."/>
            <person name="Sykes S."/>
            <person name="Wortman J."/>
            <person name="Nusbaum C."/>
            <person name="Birren B."/>
        </authorList>
    </citation>
    <scope>NUCLEOTIDE SEQUENCE [LARGE SCALE GENOMIC DNA]</scope>
    <source>
        <strain evidence="2 3">CBS 606.96</strain>
    </source>
</reference>
<organism evidence="2 3">
    <name type="scientific">Capronia epimyces CBS 606.96</name>
    <dbReference type="NCBI Taxonomy" id="1182542"/>
    <lineage>
        <taxon>Eukaryota</taxon>
        <taxon>Fungi</taxon>
        <taxon>Dikarya</taxon>
        <taxon>Ascomycota</taxon>
        <taxon>Pezizomycotina</taxon>
        <taxon>Eurotiomycetes</taxon>
        <taxon>Chaetothyriomycetidae</taxon>
        <taxon>Chaetothyriales</taxon>
        <taxon>Herpotrichiellaceae</taxon>
        <taxon>Capronia</taxon>
    </lineage>
</organism>
<dbReference type="PANTHER" id="PTHR38489:SF1">
    <property type="entry name" value="HISTONE CHAPERONE DOMAIN-CONTAINING PROTEIN"/>
    <property type="match status" value="1"/>
</dbReference>
<feature type="compositionally biased region" description="Basic and acidic residues" evidence="1">
    <location>
        <begin position="1"/>
        <end position="10"/>
    </location>
</feature>
<dbReference type="InterPro" id="IPR027921">
    <property type="entry name" value="NOPCHAP1"/>
</dbReference>
<dbReference type="GeneID" id="19169043"/>
<sequence length="252" mass="27769">MSRHGEEPPLKRRNLSPRADAAESGRETVQTAGHSGNEDDQDVSESSETSSSEAEDDSRFHRRPQHHHDRSTARSDLDHEDEEEESTSSSGSDDSDEEEQLDRDSEEDETDDPALSTAAAASHLPTIRPRSSGETSDLKSRLQNFLPQLRKANAELETSSDITERRVDYVADDAEQYIEMDLGLGVLSEQRPGEDGEVRLKLAHSSTDEEDGDSSSEEGEEQPGGDAVEGILARLKGEKVRRGSKRKVEELG</sequence>
<evidence type="ECO:0000313" key="2">
    <source>
        <dbReference type="EMBL" id="EXJ84258.1"/>
    </source>
</evidence>
<feature type="compositionally biased region" description="Acidic residues" evidence="1">
    <location>
        <begin position="93"/>
        <end position="112"/>
    </location>
</feature>
<keyword evidence="3" id="KW-1185">Reference proteome</keyword>
<protein>
    <submittedName>
        <fullName evidence="2">Uncharacterized protein</fullName>
    </submittedName>
</protein>
<dbReference type="HOGENOM" id="CLU_107218_0_0_1"/>
<dbReference type="AlphaFoldDB" id="W9XVJ2"/>
<dbReference type="RefSeq" id="XP_007733243.1">
    <property type="nucleotide sequence ID" value="XM_007735053.1"/>
</dbReference>
<comment type="caution">
    <text evidence="2">The sequence shown here is derived from an EMBL/GenBank/DDBJ whole genome shotgun (WGS) entry which is preliminary data.</text>
</comment>